<keyword evidence="2" id="KW-0812">Transmembrane</keyword>
<feature type="compositionally biased region" description="Basic and acidic residues" evidence="1">
    <location>
        <begin position="1"/>
        <end position="11"/>
    </location>
</feature>
<gene>
    <name evidence="3" type="ORF">ENI09_00045</name>
</gene>
<dbReference type="InterPro" id="IPR025101">
    <property type="entry name" value="DUF4012"/>
</dbReference>
<protein>
    <submittedName>
        <fullName evidence="3">DUF4012 domain-containing protein</fullName>
    </submittedName>
</protein>
<proteinExistence type="predicted"/>
<dbReference type="AlphaFoldDB" id="A0A7C1NJZ8"/>
<accession>A0A7C1NJZ8</accession>
<evidence type="ECO:0000256" key="2">
    <source>
        <dbReference type="SAM" id="Phobius"/>
    </source>
</evidence>
<evidence type="ECO:0000256" key="1">
    <source>
        <dbReference type="SAM" id="MobiDB-lite"/>
    </source>
</evidence>
<feature type="transmembrane region" description="Helical" evidence="2">
    <location>
        <begin position="53"/>
        <end position="78"/>
    </location>
</feature>
<feature type="region of interest" description="Disordered" evidence="1">
    <location>
        <begin position="1"/>
        <end position="34"/>
    </location>
</feature>
<reference evidence="3" key="1">
    <citation type="journal article" date="2020" name="mSystems">
        <title>Genome- and Community-Level Interaction Insights into Carbon Utilization and Element Cycling Functions of Hydrothermarchaeota in Hydrothermal Sediment.</title>
        <authorList>
            <person name="Zhou Z."/>
            <person name="Liu Y."/>
            <person name="Xu W."/>
            <person name="Pan J."/>
            <person name="Luo Z.H."/>
            <person name="Li M."/>
        </authorList>
    </citation>
    <scope>NUCLEOTIDE SEQUENCE [LARGE SCALE GENOMIC DNA]</scope>
    <source>
        <strain evidence="3">HyVt-365</strain>
    </source>
</reference>
<keyword evidence="2" id="KW-0472">Membrane</keyword>
<name>A0A7C1NJZ8_UNCKA</name>
<dbReference type="Proteomes" id="UP000885744">
    <property type="component" value="Unassembled WGS sequence"/>
</dbReference>
<sequence>MELLRPEHIESEQGSSVSDQGAFDQKSPKASGKKSGKIRRILRFPFKTRRRKIISFFIIFLLVLLILFLIVIPALVLYPKALALRPKVDSLQAAWDSKDLSAVETSIAEFGGAFTEFEDGYSFLSYLQYVPFVGQYYLDGSHLLNSGRLGIESAESVVTAIEPYGEVLGFKGDSGSFGDQITVEQQLANLLDTLPNLTDDLDEVWENLINIQSELSNVDPARYPQEVRGMRVRFWLEEAQSVLTELEPIFADGQNFIKLVPKFLGSKERTYLVLFQNDAEIRSTGGFITAISLLTLKDGRVIRNEVHDVTYVAGTFGKTPTPLGKYLGLSNWSFRDGNYSPDFPTAAKQLLSMWKKAGFSSVSGIIAINTEAASRLLELTGPINLPPYTVDLTGYALPDSCKVGGRDFTSENLVCRLEYYVEKNPFEVETADDRKAVLKHLSDAAIQKITTSSGEIWPKLIDLVFEFLEEKNLMAYMVQSDEQAFVKNLGYTGEMREFEGDYLHISDNNFGGRKTDMFMTQQVEQTLKKLENGTWRKTVSIKYYNPQKYDNWVSAVYRDFVRLYVPKGSKLVSINGANEIWDRPDRSSKKIQNPVGWSEFGKTVFGAFFNVEPQKERTLIFSYDLPEGTVGAGEYEFLMQKQSGTNIGLVEIKIDGNIESFDLTTDTEITLPVDE</sequence>
<dbReference type="Pfam" id="PF13196">
    <property type="entry name" value="DUF4012"/>
    <property type="match status" value="1"/>
</dbReference>
<comment type="caution">
    <text evidence="3">The sequence shown here is derived from an EMBL/GenBank/DDBJ whole genome shotgun (WGS) entry which is preliminary data.</text>
</comment>
<keyword evidence="2" id="KW-1133">Transmembrane helix</keyword>
<evidence type="ECO:0000313" key="3">
    <source>
        <dbReference type="EMBL" id="HEB13790.1"/>
    </source>
</evidence>
<organism evidence="3">
    <name type="scientific">candidate division WWE3 bacterium</name>
    <dbReference type="NCBI Taxonomy" id="2053526"/>
    <lineage>
        <taxon>Bacteria</taxon>
        <taxon>Katanobacteria</taxon>
    </lineage>
</organism>
<dbReference type="EMBL" id="DRHH01000002">
    <property type="protein sequence ID" value="HEB13790.1"/>
    <property type="molecule type" value="Genomic_DNA"/>
</dbReference>